<feature type="non-terminal residue" evidence="1">
    <location>
        <position position="58"/>
    </location>
</feature>
<keyword evidence="2" id="KW-1185">Reference proteome</keyword>
<organism evidence="1 2">
    <name type="scientific">Phrynocephalus forsythii</name>
    <dbReference type="NCBI Taxonomy" id="171643"/>
    <lineage>
        <taxon>Eukaryota</taxon>
        <taxon>Metazoa</taxon>
        <taxon>Chordata</taxon>
        <taxon>Craniata</taxon>
        <taxon>Vertebrata</taxon>
        <taxon>Euteleostomi</taxon>
        <taxon>Lepidosauria</taxon>
        <taxon>Squamata</taxon>
        <taxon>Bifurcata</taxon>
        <taxon>Unidentata</taxon>
        <taxon>Episquamata</taxon>
        <taxon>Toxicofera</taxon>
        <taxon>Iguania</taxon>
        <taxon>Acrodonta</taxon>
        <taxon>Agamidae</taxon>
        <taxon>Agaminae</taxon>
        <taxon>Phrynocephalus</taxon>
    </lineage>
</organism>
<feature type="non-terminal residue" evidence="1">
    <location>
        <position position="1"/>
    </location>
</feature>
<dbReference type="AlphaFoldDB" id="A0A9Q0XSS1"/>
<gene>
    <name evidence="1" type="ORF">JRQ81_018213</name>
</gene>
<name>A0A9Q0XSS1_9SAUR</name>
<comment type="caution">
    <text evidence="1">The sequence shown here is derived from an EMBL/GenBank/DDBJ whole genome shotgun (WGS) entry which is preliminary data.</text>
</comment>
<reference evidence="1" key="1">
    <citation type="journal article" date="2023" name="DNA Res.">
        <title>Chromosome-level genome assembly of Phrynocephalus forsythii using third-generation DNA sequencing and Hi-C analysis.</title>
        <authorList>
            <person name="Qi Y."/>
            <person name="Zhao W."/>
            <person name="Zhao Y."/>
            <person name="Niu C."/>
            <person name="Cao S."/>
            <person name="Zhang Y."/>
        </authorList>
    </citation>
    <scope>NUCLEOTIDE SEQUENCE</scope>
    <source>
        <tissue evidence="1">Muscle</tissue>
    </source>
</reference>
<dbReference type="Proteomes" id="UP001142489">
    <property type="component" value="Unassembled WGS sequence"/>
</dbReference>
<protein>
    <submittedName>
        <fullName evidence="1">Uncharacterized protein</fullName>
    </submittedName>
</protein>
<dbReference type="EMBL" id="JAPFRF010000008">
    <property type="protein sequence ID" value="KAJ7325193.1"/>
    <property type="molecule type" value="Genomic_DNA"/>
</dbReference>
<accession>A0A9Q0XSS1</accession>
<evidence type="ECO:0000313" key="1">
    <source>
        <dbReference type="EMBL" id="KAJ7325193.1"/>
    </source>
</evidence>
<evidence type="ECO:0000313" key="2">
    <source>
        <dbReference type="Proteomes" id="UP001142489"/>
    </source>
</evidence>
<sequence length="58" mass="6280">AISNFKVDDRIDSDHLPLVLEVNLGESVISAGEDLTILPGTEIGASRIKWSVRQGDTM</sequence>
<proteinExistence type="predicted"/>